<dbReference type="eggNOG" id="COG3547">
    <property type="taxonomic scope" value="Bacteria"/>
</dbReference>
<dbReference type="EMBL" id="ATMT01000025">
    <property type="protein sequence ID" value="EPY08112.1"/>
    <property type="molecule type" value="Genomic_DNA"/>
</dbReference>
<organism evidence="4 5">
    <name type="scientific">Paenibacillus alvei TS-15</name>
    <dbReference type="NCBI Taxonomy" id="1117108"/>
    <lineage>
        <taxon>Bacteria</taxon>
        <taxon>Bacillati</taxon>
        <taxon>Bacillota</taxon>
        <taxon>Bacilli</taxon>
        <taxon>Bacillales</taxon>
        <taxon>Paenibacillaceae</taxon>
        <taxon>Paenibacillus</taxon>
    </lineage>
</organism>
<dbReference type="InterPro" id="IPR003346">
    <property type="entry name" value="Transposase_20"/>
</dbReference>
<dbReference type="GO" id="GO:0006313">
    <property type="term" value="P:DNA transposition"/>
    <property type="evidence" value="ECO:0007669"/>
    <property type="project" value="InterPro"/>
</dbReference>
<dbReference type="PANTHER" id="PTHR33055:SF13">
    <property type="entry name" value="TRANSPOSASE"/>
    <property type="match status" value="1"/>
</dbReference>
<comment type="caution">
    <text evidence="4">The sequence shown here is derived from an EMBL/GenBank/DDBJ whole genome shotgun (WGS) entry which is preliminary data.</text>
</comment>
<dbReference type="Pfam" id="PF02371">
    <property type="entry name" value="Transposase_20"/>
    <property type="match status" value="1"/>
</dbReference>
<dbReference type="InterPro" id="IPR047650">
    <property type="entry name" value="Transpos_IS110"/>
</dbReference>
<evidence type="ECO:0000259" key="2">
    <source>
        <dbReference type="Pfam" id="PF01548"/>
    </source>
</evidence>
<dbReference type="Pfam" id="PF01548">
    <property type="entry name" value="DEDD_Tnp_IS110"/>
    <property type="match status" value="1"/>
</dbReference>
<dbReference type="GO" id="GO:0003677">
    <property type="term" value="F:DNA binding"/>
    <property type="evidence" value="ECO:0007669"/>
    <property type="project" value="InterPro"/>
</dbReference>
<dbReference type="InterPro" id="IPR002525">
    <property type="entry name" value="Transp_IS110-like_N"/>
</dbReference>
<accession>S9SQY2</accession>
<evidence type="ECO:0000259" key="3">
    <source>
        <dbReference type="Pfam" id="PF02371"/>
    </source>
</evidence>
<reference evidence="4 5" key="1">
    <citation type="submission" date="2013-05" db="EMBL/GenBank/DDBJ databases">
        <authorList>
            <person name="Strain E.A."/>
            <person name="Brown E."/>
            <person name="Allard M.W."/>
            <person name="Luo Y.L."/>
        </authorList>
    </citation>
    <scope>NUCLEOTIDE SEQUENCE [LARGE SCALE GENOMIC DNA]</scope>
    <source>
        <strain evidence="4 5">TS-15</strain>
    </source>
</reference>
<name>S9SQY2_PAEAL</name>
<dbReference type="AlphaFoldDB" id="S9SQY2"/>
<sequence>MEPVIGMDVSKGSSVIQAFLGRNEPYGKAKQIYHNEQGFEWLSVLCAELKTRTGAEPVVIMEATGHYHRGVVCYLIQKDIRHIILNPLQSKRAKGMGLRKVKTDEADAWSLAEMFYRGDALPHRIWDESYMELQHATRQHEFVTSLYVQAKLNTRALLDQVIPAYEGVFSDLYSATSLQVLQSCLQGQMDKAEIIEKVLIKYAGRSRSQSWIREKSIRIEEILGKWKEERTSPSQTEALKGMITLLLTLQAQLKQLEQQMEEISVQLPEVDLLKSIPGIGEKLAAAIVAEIGDIKQFRHAKQLVAYAGLDPSVHSSGKFTASSNRITKRGSKRLRRSLYLAVQCGLRQGNNRRLASYYERKKKEGKPYKVTVIACANKLLHHIYAILNRGQPYQT</sequence>
<proteinExistence type="predicted"/>
<dbReference type="NCBIfam" id="NF033542">
    <property type="entry name" value="transpos_IS110"/>
    <property type="match status" value="1"/>
</dbReference>
<dbReference type="PANTHER" id="PTHR33055">
    <property type="entry name" value="TRANSPOSASE FOR INSERTION SEQUENCE ELEMENT IS1111A"/>
    <property type="match status" value="1"/>
</dbReference>
<protein>
    <submittedName>
        <fullName evidence="4">Transposase IS116/IS110/IS902 family protein</fullName>
    </submittedName>
</protein>
<feature type="coiled-coil region" evidence="1">
    <location>
        <begin position="239"/>
        <end position="273"/>
    </location>
</feature>
<feature type="domain" description="Transposase IS116/IS110/IS902 C-terminal" evidence="3">
    <location>
        <begin position="271"/>
        <end position="358"/>
    </location>
</feature>
<evidence type="ECO:0000313" key="4">
    <source>
        <dbReference type="EMBL" id="EPY08112.1"/>
    </source>
</evidence>
<dbReference type="RefSeq" id="WP_021258766.1">
    <property type="nucleotide sequence ID" value="NZ_ATMT01000025.1"/>
</dbReference>
<feature type="domain" description="Transposase IS110-like N-terminal" evidence="2">
    <location>
        <begin position="5"/>
        <end position="163"/>
    </location>
</feature>
<gene>
    <name evidence="4" type="ORF">PAALTS15_06444</name>
</gene>
<dbReference type="PATRIC" id="fig|1117108.3.peg.1326"/>
<keyword evidence="1" id="KW-0175">Coiled coil</keyword>
<evidence type="ECO:0000256" key="1">
    <source>
        <dbReference type="SAM" id="Coils"/>
    </source>
</evidence>
<dbReference type="GO" id="GO:0004803">
    <property type="term" value="F:transposase activity"/>
    <property type="evidence" value="ECO:0007669"/>
    <property type="project" value="InterPro"/>
</dbReference>
<dbReference type="Proteomes" id="UP000015344">
    <property type="component" value="Unassembled WGS sequence"/>
</dbReference>
<evidence type="ECO:0000313" key="5">
    <source>
        <dbReference type="Proteomes" id="UP000015344"/>
    </source>
</evidence>